<name>M5IKY1_9BACT</name>
<accession>M5IKY1</accession>
<sequence length="51" mass="5913">MKYSQRFLKSFINFDIVAKIFYIFAPPTTSNSPQAYKISNLCAKFAAFNRL</sequence>
<organism evidence="1 2">
    <name type="scientific">Campylobacter showae CSUNSWCD</name>
    <dbReference type="NCBI Taxonomy" id="1244083"/>
    <lineage>
        <taxon>Bacteria</taxon>
        <taxon>Pseudomonadati</taxon>
        <taxon>Campylobacterota</taxon>
        <taxon>Epsilonproteobacteria</taxon>
        <taxon>Campylobacterales</taxon>
        <taxon>Campylobacteraceae</taxon>
        <taxon>Campylobacter</taxon>
    </lineage>
</organism>
<dbReference type="EMBL" id="AMZQ01000005">
    <property type="protein sequence ID" value="EKU11740.1"/>
    <property type="molecule type" value="Genomic_DNA"/>
</dbReference>
<dbReference type="Proteomes" id="UP000011939">
    <property type="component" value="Unassembled WGS sequence"/>
</dbReference>
<evidence type="ECO:0000313" key="2">
    <source>
        <dbReference type="Proteomes" id="UP000011939"/>
    </source>
</evidence>
<comment type="caution">
    <text evidence="1">The sequence shown here is derived from an EMBL/GenBank/DDBJ whole genome shotgun (WGS) entry which is preliminary data.</text>
</comment>
<dbReference type="AlphaFoldDB" id="M5IKY1"/>
<evidence type="ECO:0000313" key="1">
    <source>
        <dbReference type="EMBL" id="EKU11740.1"/>
    </source>
</evidence>
<reference evidence="1 2" key="1">
    <citation type="journal article" date="2013" name="Genome Announc.">
        <title>Genome Sequence of Campylobacter showae UNSWCD, Isolated from a Patient with Crohn's Disease.</title>
        <authorList>
            <person name="Tay A.P."/>
            <person name="Kaakoush N.O."/>
            <person name="Deshpande N.P."/>
            <person name="Chen Z."/>
            <person name="Mitchell H."/>
            <person name="Wilkins M.R."/>
        </authorList>
    </citation>
    <scope>NUCLEOTIDE SEQUENCE [LARGE SCALE GENOMIC DNA]</scope>
    <source>
        <strain evidence="1 2">CSUNSWCD</strain>
    </source>
</reference>
<protein>
    <submittedName>
        <fullName evidence="1">Uncharacterized protein</fullName>
    </submittedName>
</protein>
<gene>
    <name evidence="1" type="ORF">CSUNSWCD_1778</name>
</gene>
<proteinExistence type="predicted"/>